<feature type="transmembrane region" description="Helical" evidence="1">
    <location>
        <begin position="9"/>
        <end position="30"/>
    </location>
</feature>
<reference evidence="2 3" key="1">
    <citation type="submission" date="2013-07" db="EMBL/GenBank/DDBJ databases">
        <title>Thalassospira permensis NBRC 106175 Genome Sequencing.</title>
        <authorList>
            <person name="Lai Q."/>
            <person name="Shao Z."/>
        </authorList>
    </citation>
    <scope>NUCLEOTIDE SEQUENCE [LARGE SCALE GENOMIC DNA]</scope>
    <source>
        <strain evidence="2 3">NBRC 106175</strain>
    </source>
</reference>
<keyword evidence="1" id="KW-0472">Membrane</keyword>
<sequence length="260" mass="29630">MKSGDWNTILLIVFGCLLGFAGCVIFFPGFPPMPDGWGSILGSTLGVAGAFLVANWTFTRRQKAEDAKSWRPFHQRCELAMYMLPKAETRLHEATESLKELYDLVAKANSHRPLPYLFAPKTVGEMKKGALNIELPTLKKIHEDNEEIQDKFQKFSYDSLDNAIYSLRSVGEALEWITKNMEETLPPIHMFSIKNALQNVQWARHNAERARTGPMNWFLYTSDEKIDEREAKAVFLDAPNAAFFDIQKAIEILSKINLRT</sequence>
<keyword evidence="3" id="KW-1185">Reference proteome</keyword>
<evidence type="ECO:0000313" key="2">
    <source>
        <dbReference type="EMBL" id="KEO58770.1"/>
    </source>
</evidence>
<comment type="caution">
    <text evidence="2">The sequence shown here is derived from an EMBL/GenBank/DDBJ whole genome shotgun (WGS) entry which is preliminary data.</text>
</comment>
<accession>A0ABR4TTC4</accession>
<feature type="transmembrane region" description="Helical" evidence="1">
    <location>
        <begin position="36"/>
        <end position="58"/>
    </location>
</feature>
<protein>
    <submittedName>
        <fullName evidence="2">Uncharacterized protein</fullName>
    </submittedName>
</protein>
<evidence type="ECO:0000313" key="3">
    <source>
        <dbReference type="Proteomes" id="UP000027463"/>
    </source>
</evidence>
<name>A0ABR4TTC4_9PROT</name>
<proteinExistence type="predicted"/>
<organism evidence="2 3">
    <name type="scientific">Thalassospira permensis NBRC 106175</name>
    <dbReference type="NCBI Taxonomy" id="1353532"/>
    <lineage>
        <taxon>Bacteria</taxon>
        <taxon>Pseudomonadati</taxon>
        <taxon>Pseudomonadota</taxon>
        <taxon>Alphaproteobacteria</taxon>
        <taxon>Rhodospirillales</taxon>
        <taxon>Thalassospiraceae</taxon>
        <taxon>Thalassospira</taxon>
    </lineage>
</organism>
<dbReference type="EMBL" id="AUNC01000004">
    <property type="protein sequence ID" value="KEO58770.1"/>
    <property type="molecule type" value="Genomic_DNA"/>
</dbReference>
<dbReference type="RefSeq" id="WP_037987689.1">
    <property type="nucleotide sequence ID" value="NZ_AUNC01000004.1"/>
</dbReference>
<dbReference type="PROSITE" id="PS51257">
    <property type="entry name" value="PROKAR_LIPOPROTEIN"/>
    <property type="match status" value="1"/>
</dbReference>
<evidence type="ECO:0000256" key="1">
    <source>
        <dbReference type="SAM" id="Phobius"/>
    </source>
</evidence>
<keyword evidence="1" id="KW-0812">Transmembrane</keyword>
<keyword evidence="1" id="KW-1133">Transmembrane helix</keyword>
<gene>
    <name evidence="2" type="ORF">SMB34_12155</name>
</gene>
<dbReference type="Proteomes" id="UP000027463">
    <property type="component" value="Unassembled WGS sequence"/>
</dbReference>